<feature type="region of interest" description="Disordered" evidence="1">
    <location>
        <begin position="365"/>
        <end position="452"/>
    </location>
</feature>
<feature type="chain" id="PRO_5019525093" evidence="2">
    <location>
        <begin position="24"/>
        <end position="465"/>
    </location>
</feature>
<evidence type="ECO:0000256" key="2">
    <source>
        <dbReference type="SAM" id="SignalP"/>
    </source>
</evidence>
<reference evidence="3 4" key="1">
    <citation type="submission" date="2019-01" db="EMBL/GenBank/DDBJ databases">
        <title>Intercellular communication is required for trap formation in the nematode-trapping fungus Duddingtonia flagrans.</title>
        <authorList>
            <person name="Youssar L."/>
            <person name="Wernet V."/>
            <person name="Hensel N."/>
            <person name="Hildebrandt H.-G."/>
            <person name="Fischer R."/>
        </authorList>
    </citation>
    <scope>NUCLEOTIDE SEQUENCE [LARGE SCALE GENOMIC DNA]</scope>
    <source>
        <strain evidence="3 4">CBS H-5679</strain>
    </source>
</reference>
<dbReference type="Pfam" id="PF11327">
    <property type="entry name" value="Egh16-like"/>
    <property type="match status" value="1"/>
</dbReference>
<protein>
    <submittedName>
        <fullName evidence="3">Uncharacterized protein</fullName>
    </submittedName>
</protein>
<evidence type="ECO:0000313" key="4">
    <source>
        <dbReference type="Proteomes" id="UP000283090"/>
    </source>
</evidence>
<dbReference type="PANTHER" id="PTHR34618:SF1">
    <property type="entry name" value="SECRETED PROTEIN"/>
    <property type="match status" value="1"/>
</dbReference>
<feature type="compositionally biased region" description="Basic and acidic residues" evidence="1">
    <location>
        <begin position="419"/>
        <end position="445"/>
    </location>
</feature>
<keyword evidence="2" id="KW-0732">Signal</keyword>
<dbReference type="EMBL" id="SAEB01000012">
    <property type="protein sequence ID" value="RVD81366.1"/>
    <property type="molecule type" value="Genomic_DNA"/>
</dbReference>
<dbReference type="OrthoDB" id="5370171at2759"/>
<dbReference type="Proteomes" id="UP000283090">
    <property type="component" value="Unassembled WGS sequence"/>
</dbReference>
<proteinExistence type="predicted"/>
<evidence type="ECO:0000256" key="1">
    <source>
        <dbReference type="SAM" id="MobiDB-lite"/>
    </source>
</evidence>
<sequence length="465" mass="50832">MHFSTLFTAATVVLVGLTDLASGYCVFVDAWGSTRLGIHGYGLGFGPFTPRKGTYLVPHQRDVAVFDQRVVHTWENKSYRPNGCGCTAQSVANWYSANNKILWKQKGNWLFNQISPASAHIAVKKHVDYMVLSETKKITRNCLATGGKNLRTGIPKVAAGKTLTILSYQVNLDGAGPFYCKIDFKGNGNTWTRNLEVVGCRVNGKHVGKNCPGDPKTSTNLWTVGKVHAFQVQLPPGLNCQGKFGANANQTTVKFVTKTVGTKKVITKVPITKSVTKKVVVSQKTVRATVAKVIKVPIKVTAKPPPPKIRVITVTAAKTVIYVIKGGVRTPSTVKKGDVVTVTESVNVPTAKTVTTTVVEEEVFEDEVTEKGGDEDGDVEDEPEDDSNKIIGKGGDPDQTPTDEEVEAAIGGEDISDEEREKLKEEKISNDSKELLEEANKTKDTEMEDDEEDISYFKKLRFRRA</sequence>
<comment type="caution">
    <text evidence="3">The sequence shown here is derived from an EMBL/GenBank/DDBJ whole genome shotgun (WGS) entry which is preliminary data.</text>
</comment>
<dbReference type="InterPro" id="IPR021476">
    <property type="entry name" value="Egh16-like"/>
</dbReference>
<feature type="compositionally biased region" description="Acidic residues" evidence="1">
    <location>
        <begin position="375"/>
        <end position="385"/>
    </location>
</feature>
<dbReference type="GeneID" id="93591543"/>
<gene>
    <name evidence="3" type="ORF">DFL_009232</name>
</gene>
<evidence type="ECO:0000313" key="3">
    <source>
        <dbReference type="EMBL" id="RVD81366.1"/>
    </source>
</evidence>
<accession>A0A436ZRI5</accession>
<organism evidence="3 4">
    <name type="scientific">Arthrobotrys flagrans</name>
    <name type="common">Nematode-trapping fungus</name>
    <name type="synonym">Trichothecium flagrans</name>
    <dbReference type="NCBI Taxonomy" id="97331"/>
    <lineage>
        <taxon>Eukaryota</taxon>
        <taxon>Fungi</taxon>
        <taxon>Dikarya</taxon>
        <taxon>Ascomycota</taxon>
        <taxon>Pezizomycotina</taxon>
        <taxon>Orbiliomycetes</taxon>
        <taxon>Orbiliales</taxon>
        <taxon>Orbiliaceae</taxon>
        <taxon>Arthrobotrys</taxon>
    </lineage>
</organism>
<dbReference type="STRING" id="97331.A0A436ZRI5"/>
<dbReference type="AlphaFoldDB" id="A0A436ZRI5"/>
<feature type="signal peptide" evidence="2">
    <location>
        <begin position="1"/>
        <end position="23"/>
    </location>
</feature>
<dbReference type="RefSeq" id="XP_067486910.1">
    <property type="nucleotide sequence ID" value="XM_067639087.1"/>
</dbReference>
<name>A0A436ZRI5_ARTFL</name>
<dbReference type="VEuPathDB" id="FungiDB:DFL_009232"/>
<dbReference type="PANTHER" id="PTHR34618">
    <property type="entry name" value="SURFACE PROTEIN MAS1, PUTATIVE-RELATED"/>
    <property type="match status" value="1"/>
</dbReference>
<keyword evidence="4" id="KW-1185">Reference proteome</keyword>